<dbReference type="InterPro" id="IPR058840">
    <property type="entry name" value="AAA_SelU"/>
</dbReference>
<organism evidence="3 4">
    <name type="scientific">Calditerrivibrio nitroreducens (strain DSM 19672 / NBRC 101217 / Yu37-1)</name>
    <dbReference type="NCBI Taxonomy" id="768670"/>
    <lineage>
        <taxon>Bacteria</taxon>
        <taxon>Pseudomonadati</taxon>
        <taxon>Deferribacterota</taxon>
        <taxon>Deferribacteres</taxon>
        <taxon>Deferribacterales</taxon>
        <taxon>Calditerrivibrionaceae</taxon>
    </lineage>
</organism>
<proteinExistence type="predicted"/>
<reference evidence="3 4" key="2">
    <citation type="journal article" date="2011" name="Stand. Genomic Sci.">
        <title>Complete genome sequence of Calditerrivibrio nitroreducens type strain (Yu37-1).</title>
        <authorList>
            <person name="Pitluck S."/>
            <person name="Sikorski J."/>
            <person name="Zeytun A."/>
            <person name="Lapidus A."/>
            <person name="Nolan M."/>
            <person name="Lucas S."/>
            <person name="Hammon N."/>
            <person name="Deshpande S."/>
            <person name="Cheng J.F."/>
            <person name="Tapia R."/>
            <person name="Han C."/>
            <person name="Goodwin L."/>
            <person name="Liolios K."/>
            <person name="Pagani I."/>
            <person name="Ivanova N."/>
            <person name="Mavromatis K."/>
            <person name="Pati A."/>
            <person name="Chen A."/>
            <person name="Palaniappan K."/>
            <person name="Hauser L."/>
            <person name="Chang Y.J."/>
            <person name="Jeffries C.D."/>
            <person name="Detter J.C."/>
            <person name="Brambilla E."/>
            <person name="Djao O.D."/>
            <person name="Rohde M."/>
            <person name="Spring S."/>
            <person name="Goker M."/>
            <person name="Woyke T."/>
            <person name="Bristow J."/>
            <person name="Eisen J.A."/>
            <person name="Markowitz V."/>
            <person name="Hugenholtz P."/>
            <person name="Kyrpides N.C."/>
            <person name="Klenk H.P."/>
            <person name="Land M."/>
        </authorList>
    </citation>
    <scope>NUCLEOTIDE SEQUENCE [LARGE SCALE GENOMIC DNA]</scope>
    <source>
        <strain evidence="4">DSM 19672 / NBRC 101217 / Yu37-1</strain>
    </source>
</reference>
<dbReference type="HOGENOM" id="CLU_043456_0_0_0"/>
<evidence type="ECO:0000256" key="1">
    <source>
        <dbReference type="ARBA" id="ARBA00023266"/>
    </source>
</evidence>
<dbReference type="InterPro" id="IPR036873">
    <property type="entry name" value="Rhodanese-like_dom_sf"/>
</dbReference>
<dbReference type="GO" id="GO:0002098">
    <property type="term" value="P:tRNA wobble uridine modification"/>
    <property type="evidence" value="ECO:0007669"/>
    <property type="project" value="InterPro"/>
</dbReference>
<protein>
    <submittedName>
        <fullName evidence="3">tRNA 2-selenouridine synthase</fullName>
    </submittedName>
</protein>
<dbReference type="OrthoDB" id="9808735at2"/>
<dbReference type="PANTHER" id="PTHR30401">
    <property type="entry name" value="TRNA 2-SELENOURIDINE SYNTHASE"/>
    <property type="match status" value="1"/>
</dbReference>
<keyword evidence="1" id="KW-0711">Selenium</keyword>
<dbReference type="RefSeq" id="WP_013450214.1">
    <property type="nucleotide sequence ID" value="NC_014758.1"/>
</dbReference>
<name>E4TIH2_CALNY</name>
<evidence type="ECO:0000259" key="2">
    <source>
        <dbReference type="PROSITE" id="PS50206"/>
    </source>
</evidence>
<keyword evidence="4" id="KW-1185">Reference proteome</keyword>
<gene>
    <name evidence="3" type="ordered locus">Calni_0081</name>
</gene>
<accession>E4TIH2</accession>
<dbReference type="AlphaFoldDB" id="E4TIH2"/>
<sequence precursor="true">MKDLINLAYLEKRRYQNIGLIDVRSENEFSIDHLPNAINIPLLNNEERAIIGTIYKQQGPKEARLKGVEIVSPKLIDFINKIKKVTENYKDTIIYCWRGGLRSEASVTFARLAGLTVSRLSGGYKIYRSRVNSFFENDIGKYTFITLYGPTGSGKTEILRYLNTQNYPVMDIEKHASHKGSIFGHIEEPGYDNVNQKNFESGLYYDLIKTDKSLYLAEGESKKIGKVVIPTKLFAKITDGFAVVCNPSMEFRINYTVKNYNPSNNLKEIRASLEKIKRYMEKGIYSDLILHLEKGNFDKFTEIILEKYYDPMYKHSYPKNIACEVRYNTIDEAVKKIKEFYDAVFTSDNFFIDFE</sequence>
<dbReference type="GO" id="GO:0043828">
    <property type="term" value="F:tRNA 2-selenouridine synthase activity"/>
    <property type="evidence" value="ECO:0007669"/>
    <property type="project" value="InterPro"/>
</dbReference>
<dbReference type="STRING" id="768670.Calni_0081"/>
<dbReference type="SUPFAM" id="SSF52540">
    <property type="entry name" value="P-loop containing nucleoside triphosphate hydrolases"/>
    <property type="match status" value="1"/>
</dbReference>
<dbReference type="eggNOG" id="COG2603">
    <property type="taxonomic scope" value="Bacteria"/>
</dbReference>
<dbReference type="InterPro" id="IPR027417">
    <property type="entry name" value="P-loop_NTPase"/>
</dbReference>
<dbReference type="Proteomes" id="UP000007039">
    <property type="component" value="Chromosome"/>
</dbReference>
<dbReference type="InterPro" id="IPR001763">
    <property type="entry name" value="Rhodanese-like_dom"/>
</dbReference>
<dbReference type="KEGG" id="cni:Calni_0081"/>
<dbReference type="Gene3D" id="3.40.250.10">
    <property type="entry name" value="Rhodanese-like domain"/>
    <property type="match status" value="1"/>
</dbReference>
<dbReference type="SMART" id="SM00450">
    <property type="entry name" value="RHOD"/>
    <property type="match status" value="1"/>
</dbReference>
<dbReference type="SUPFAM" id="SSF52821">
    <property type="entry name" value="Rhodanese/Cell cycle control phosphatase"/>
    <property type="match status" value="1"/>
</dbReference>
<dbReference type="EMBL" id="CP002347">
    <property type="protein sequence ID" value="ADR17997.1"/>
    <property type="molecule type" value="Genomic_DNA"/>
</dbReference>
<dbReference type="NCBIfam" id="TIGR03167">
    <property type="entry name" value="tRNA_sel_U_synt"/>
    <property type="match status" value="1"/>
</dbReference>
<dbReference type="Pfam" id="PF26341">
    <property type="entry name" value="AAA_SelU"/>
    <property type="match status" value="1"/>
</dbReference>
<dbReference type="Gene3D" id="3.40.50.300">
    <property type="entry name" value="P-loop containing nucleotide triphosphate hydrolases"/>
    <property type="match status" value="1"/>
</dbReference>
<dbReference type="Pfam" id="PF00581">
    <property type="entry name" value="Rhodanese"/>
    <property type="match status" value="1"/>
</dbReference>
<evidence type="ECO:0000313" key="4">
    <source>
        <dbReference type="Proteomes" id="UP000007039"/>
    </source>
</evidence>
<feature type="domain" description="Rhodanese" evidence="2">
    <location>
        <begin position="20"/>
        <end position="136"/>
    </location>
</feature>
<evidence type="ECO:0000313" key="3">
    <source>
        <dbReference type="EMBL" id="ADR17997.1"/>
    </source>
</evidence>
<dbReference type="NCBIfam" id="NF008750">
    <property type="entry name" value="PRK11784.1-2"/>
    <property type="match status" value="1"/>
</dbReference>
<dbReference type="InterPro" id="IPR017582">
    <property type="entry name" value="SelU"/>
</dbReference>
<dbReference type="PANTHER" id="PTHR30401:SF0">
    <property type="entry name" value="TRNA 2-SELENOURIDINE SYNTHASE"/>
    <property type="match status" value="1"/>
</dbReference>
<dbReference type="PROSITE" id="PS50206">
    <property type="entry name" value="RHODANESE_3"/>
    <property type="match status" value="1"/>
</dbReference>
<reference key="1">
    <citation type="submission" date="2010-11" db="EMBL/GenBank/DDBJ databases">
        <title>The complete genome of chromosome of Calditerrivibrio nitroreducens DSM 19672.</title>
        <authorList>
            <consortium name="US DOE Joint Genome Institute (JGI-PGF)"/>
            <person name="Lucas S."/>
            <person name="Copeland A."/>
            <person name="Lapidus A."/>
            <person name="Bruce D."/>
            <person name="Goodwin L."/>
            <person name="Pitluck S."/>
            <person name="Kyrpides N."/>
            <person name="Mavromatis K."/>
            <person name="Ivanova N."/>
            <person name="Mikhailova N."/>
            <person name="Zeytun A."/>
            <person name="Brettin T."/>
            <person name="Detter J.C."/>
            <person name="Tapia R."/>
            <person name="Han C."/>
            <person name="Land M."/>
            <person name="Hauser L."/>
            <person name="Markowitz V."/>
            <person name="Cheng J.-F."/>
            <person name="Hugenholtz P."/>
            <person name="Woyke T."/>
            <person name="Wu D."/>
            <person name="Spring S."/>
            <person name="Schroeder M."/>
            <person name="Brambilla E."/>
            <person name="Klenk H.-P."/>
            <person name="Eisen J.A."/>
        </authorList>
    </citation>
    <scope>NUCLEOTIDE SEQUENCE [LARGE SCALE GENOMIC DNA]</scope>
    <source>
        <strain>DSM 19672</strain>
    </source>
</reference>